<dbReference type="KEGG" id="pda:103716306"/>
<dbReference type="SUPFAM" id="SSF160443">
    <property type="entry name" value="SMR domain-like"/>
    <property type="match status" value="1"/>
</dbReference>
<evidence type="ECO:0000313" key="2">
    <source>
        <dbReference type="Proteomes" id="UP000228380"/>
    </source>
</evidence>
<dbReference type="Pfam" id="PF08590">
    <property type="entry name" value="DUF1771"/>
    <property type="match status" value="1"/>
</dbReference>
<dbReference type="PANTHER" id="PTHR46651">
    <property type="entry name" value="POLYADENYLATE-BINDING PROTEIN-INTERACTING PROTEIN 7"/>
    <property type="match status" value="1"/>
</dbReference>
<dbReference type="Gene3D" id="3.30.1370.110">
    <property type="match status" value="1"/>
</dbReference>
<keyword evidence="2" id="KW-1185">Reference proteome</keyword>
<sequence length="561" mass="60784">MNLSSKGLANKDAKLNSLNKLTTLNPNAAEFVPSALRNTYGNTERAYGTRLDVPGSSKKAVLDRSESSISNNSDDEAHQYWCCQLPDDITPDFGVIGEEESHGAGRLSLAGLSIQDSVETSRFSTSSASQTLGMRQNLSSFTSDGLNLGEKMGYSGSIYTDEHSSAAFMTSASSPWGKPFINAEQHQTNGRDGHHYNGNSSAVSVNDLIGDNAVIKDAAINPIEFLSSQFPGFAAQSLANVYYGNGCDLNLTIEILTQLELQADGGFNQNLNSNSLATPSLSMLDFPGLPVADAQSGLLKYPGEDKQQAPNTYSSTSSIFRGGRDFASTVRKLATQRTGHWGYERNSSVDDGLHSSRSSQLLASSYGHRKMAYGDKLQSSGATRAAPVWLETGEAVASMYLESREDARDFARLRNTCFEQARQAYLLGNKALAKELSLKGQVYNMQMKAAHEKAKETIYQKRNPLSPAPQGSSGGQDHLIDLHGLHVAEAIHVLNREFSILRSRARSTGQRLQVMICVGTGHHTKGTRTPARLPAAVEQYLVEEGLPCTQLQPGLLRVVIY</sequence>
<protein>
    <submittedName>
        <fullName evidence="3">Polyadenylate-binding protein-interacting protein 7-like isoform X1</fullName>
    </submittedName>
</protein>
<organism evidence="2 3">
    <name type="scientific">Phoenix dactylifera</name>
    <name type="common">Date palm</name>
    <dbReference type="NCBI Taxonomy" id="42345"/>
    <lineage>
        <taxon>Eukaryota</taxon>
        <taxon>Viridiplantae</taxon>
        <taxon>Streptophyta</taxon>
        <taxon>Embryophyta</taxon>
        <taxon>Tracheophyta</taxon>
        <taxon>Spermatophyta</taxon>
        <taxon>Magnoliopsida</taxon>
        <taxon>Liliopsida</taxon>
        <taxon>Arecaceae</taxon>
        <taxon>Coryphoideae</taxon>
        <taxon>Phoeniceae</taxon>
        <taxon>Phoenix</taxon>
    </lineage>
</organism>
<dbReference type="RefSeq" id="XP_008802471.1">
    <property type="nucleotide sequence ID" value="XM_008804249.3"/>
</dbReference>
<dbReference type="InterPro" id="IPR002625">
    <property type="entry name" value="Smr_dom"/>
</dbReference>
<dbReference type="PANTHER" id="PTHR46651:SF1">
    <property type="entry name" value="SMALL MUTS RELATED FAMILY PROTEIN"/>
    <property type="match status" value="1"/>
</dbReference>
<evidence type="ECO:0000259" key="1">
    <source>
        <dbReference type="PROSITE" id="PS50828"/>
    </source>
</evidence>
<dbReference type="OrthoDB" id="3231855at2759"/>
<proteinExistence type="predicted"/>
<feature type="domain" description="Smr" evidence="1">
    <location>
        <begin position="480"/>
        <end position="561"/>
    </location>
</feature>
<reference evidence="3" key="2">
    <citation type="submission" date="2025-08" db="UniProtKB">
        <authorList>
            <consortium name="RefSeq"/>
        </authorList>
    </citation>
    <scope>IDENTIFICATION</scope>
    <source>
        <tissue evidence="3">Young leaves</tissue>
    </source>
</reference>
<dbReference type="Proteomes" id="UP000228380">
    <property type="component" value="Chromosome 15"/>
</dbReference>
<dbReference type="AlphaFoldDB" id="A0A8B7CMM8"/>
<dbReference type="InterPro" id="IPR036063">
    <property type="entry name" value="Smr_dom_sf"/>
</dbReference>
<gene>
    <name evidence="3" type="primary">LOC103716306</name>
</gene>
<name>A0A8B7CMM8_PHODC</name>
<dbReference type="SMART" id="SM01162">
    <property type="entry name" value="DUF1771"/>
    <property type="match status" value="1"/>
</dbReference>
<dbReference type="SMART" id="SM00463">
    <property type="entry name" value="SMR"/>
    <property type="match status" value="1"/>
</dbReference>
<dbReference type="InterPro" id="IPR053242">
    <property type="entry name" value="PAM2-like_domain"/>
</dbReference>
<reference evidence="2" key="1">
    <citation type="journal article" date="2019" name="Nat. Commun.">
        <title>Genome-wide association mapping of date palm fruit traits.</title>
        <authorList>
            <person name="Hazzouri K.M."/>
            <person name="Gros-Balthazard M."/>
            <person name="Flowers J.M."/>
            <person name="Copetti D."/>
            <person name="Lemansour A."/>
            <person name="Lebrun M."/>
            <person name="Masmoudi K."/>
            <person name="Ferrand S."/>
            <person name="Dhar M.I."/>
            <person name="Fresquez Z.A."/>
            <person name="Rosas U."/>
            <person name="Zhang J."/>
            <person name="Talag J."/>
            <person name="Lee S."/>
            <person name="Kudrna D."/>
            <person name="Powell R.F."/>
            <person name="Leitch I.J."/>
            <person name="Krueger R.R."/>
            <person name="Wing R.A."/>
            <person name="Amiri K.M.A."/>
            <person name="Purugganan M.D."/>
        </authorList>
    </citation>
    <scope>NUCLEOTIDE SEQUENCE [LARGE SCALE GENOMIC DNA]</scope>
    <source>
        <strain evidence="2">cv. Khalas</strain>
    </source>
</reference>
<dbReference type="GeneID" id="103716306"/>
<dbReference type="InterPro" id="IPR041806">
    <property type="entry name" value="CID5/6/7_CUE"/>
</dbReference>
<dbReference type="CDD" id="cd14371">
    <property type="entry name" value="CUE_CID7_like"/>
    <property type="match status" value="1"/>
</dbReference>
<dbReference type="PROSITE" id="PS50828">
    <property type="entry name" value="SMR"/>
    <property type="match status" value="1"/>
</dbReference>
<evidence type="ECO:0000313" key="3">
    <source>
        <dbReference type="RefSeq" id="XP_008802471.1"/>
    </source>
</evidence>
<dbReference type="InterPro" id="IPR009818">
    <property type="entry name" value="PAM2_motif"/>
</dbReference>
<dbReference type="InterPro" id="IPR013899">
    <property type="entry name" value="DUF1771"/>
</dbReference>
<dbReference type="Pfam" id="PF07145">
    <property type="entry name" value="PAM2"/>
    <property type="match status" value="1"/>
</dbReference>
<accession>A0A8B7CMM8</accession>